<reference evidence="3 4" key="1">
    <citation type="submission" date="2019-11" db="EMBL/GenBank/DDBJ databases">
        <authorList>
            <consortium name="GenomeTrakr network: Whole genome sequencing for foodborne pathogen traceback"/>
        </authorList>
    </citation>
    <scope>NUCLEOTIDE SEQUENCE [LARGE SCALE GENOMIC DNA]</scope>
    <source>
        <strain evidence="3 4">PSU-2072</strain>
    </source>
</reference>
<dbReference type="PANTHER" id="PTHR37813">
    <property type="entry name" value="FELS-2 PROPHAGE PROTEIN"/>
    <property type="match status" value="1"/>
</dbReference>
<dbReference type="NCBIfam" id="TIGR01760">
    <property type="entry name" value="tape_meas_TP901"/>
    <property type="match status" value="1"/>
</dbReference>
<evidence type="ECO:0000313" key="3">
    <source>
        <dbReference type="EMBL" id="EFH6652715.1"/>
    </source>
</evidence>
<comment type="caution">
    <text evidence="3">The sequence shown here is derived from an EMBL/GenBank/DDBJ whole genome shotgun (WGS) entry which is preliminary data.</text>
</comment>
<feature type="non-terminal residue" evidence="3">
    <location>
        <position position="201"/>
    </location>
</feature>
<dbReference type="Proteomes" id="UP000530628">
    <property type="component" value="Unassembled WGS sequence"/>
</dbReference>
<dbReference type="PANTHER" id="PTHR37813:SF1">
    <property type="entry name" value="FELS-2 PROPHAGE PROTEIN"/>
    <property type="match status" value="1"/>
</dbReference>
<keyword evidence="1" id="KW-1188">Viral release from host cell</keyword>
<accession>A0A8S7UCU9</accession>
<dbReference type="EMBL" id="AASWOY010000316">
    <property type="protein sequence ID" value="EFH6652715.1"/>
    <property type="molecule type" value="Genomic_DNA"/>
</dbReference>
<feature type="domain" description="Phage tail tape measure protein" evidence="2">
    <location>
        <begin position="58"/>
        <end position="200"/>
    </location>
</feature>
<gene>
    <name evidence="3" type="ORF">GNW61_29185</name>
</gene>
<dbReference type="Pfam" id="PF10145">
    <property type="entry name" value="PhageMin_Tail"/>
    <property type="match status" value="1"/>
</dbReference>
<dbReference type="AlphaFoldDB" id="A0A8S7UCU9"/>
<evidence type="ECO:0000313" key="4">
    <source>
        <dbReference type="Proteomes" id="UP000530628"/>
    </source>
</evidence>
<name>A0A8S7UCU9_ECOLX</name>
<feature type="non-terminal residue" evidence="3">
    <location>
        <position position="1"/>
    </location>
</feature>
<proteinExistence type="predicted"/>
<evidence type="ECO:0000259" key="2">
    <source>
        <dbReference type="Pfam" id="PF10145"/>
    </source>
</evidence>
<organism evidence="3 4">
    <name type="scientific">Escherichia coli</name>
    <dbReference type="NCBI Taxonomy" id="562"/>
    <lineage>
        <taxon>Bacteria</taxon>
        <taxon>Pseudomonadati</taxon>
        <taxon>Pseudomonadota</taxon>
        <taxon>Gammaproteobacteria</taxon>
        <taxon>Enterobacterales</taxon>
        <taxon>Enterobacteriaceae</taxon>
        <taxon>Escherichia</taxon>
    </lineage>
</organism>
<evidence type="ECO:0000256" key="1">
    <source>
        <dbReference type="ARBA" id="ARBA00022612"/>
    </source>
</evidence>
<dbReference type="InterPro" id="IPR010090">
    <property type="entry name" value="Phage_tape_meas"/>
</dbReference>
<sequence>FKKEFASLSLGAAGAGTAVLGALALPVKSAIALESKMADVRKVVDGLDTPEAFKAMTEQVRDLSTELPMSAEGIAEIVAAGGQAGIARDELMQFTDDAVKMGVAFDTTAEESGQMMAQWRTAFKLTQGEVAGLADKINYLGNTGPASAKKISDVVTRIGPLGSVAGVASGEIAAMGATIAGMGVESEIAATGIKNFMLSLT</sequence>
<protein>
    <submittedName>
        <fullName evidence="3">Phage tail tape measure protein</fullName>
    </submittedName>
</protein>